<comment type="caution">
    <text evidence="3">The sequence shown here is derived from an EMBL/GenBank/DDBJ whole genome shotgun (WGS) entry which is preliminary data.</text>
</comment>
<evidence type="ECO:0000256" key="2">
    <source>
        <dbReference type="HAMAP-Rule" id="MF_00634"/>
    </source>
</evidence>
<dbReference type="InterPro" id="IPR003746">
    <property type="entry name" value="DUF167"/>
</dbReference>
<dbReference type="NCBIfam" id="TIGR00251">
    <property type="entry name" value="DUF167 family protein"/>
    <property type="match status" value="1"/>
</dbReference>
<proteinExistence type="inferred from homology"/>
<dbReference type="Pfam" id="PF02594">
    <property type="entry name" value="DUF167"/>
    <property type="match status" value="1"/>
</dbReference>
<sequence>MAKHECPWKLQADGVLITVRLTLRSSKDQVEKIGEQSDGRPLVLARVRAAPEKGAADKAIAALFAKALAVLKLSVGVIPGSSARIKTLRVLCEPQQLVKRLEDPLS</sequence>
<keyword evidence="4" id="KW-1185">Reference proteome</keyword>
<dbReference type="SUPFAM" id="SSF69786">
    <property type="entry name" value="YggU-like"/>
    <property type="match status" value="1"/>
</dbReference>
<dbReference type="InterPro" id="IPR036591">
    <property type="entry name" value="YggU-like_sf"/>
</dbReference>
<reference evidence="4" key="1">
    <citation type="journal article" date="2019" name="Int. J. Syst. Evol. Microbiol.">
        <title>The Global Catalogue of Microorganisms (GCM) 10K type strain sequencing project: providing services to taxonomists for standard genome sequencing and annotation.</title>
        <authorList>
            <consortium name="The Broad Institute Genomics Platform"/>
            <consortium name="The Broad Institute Genome Sequencing Center for Infectious Disease"/>
            <person name="Wu L."/>
            <person name="Ma J."/>
        </authorList>
    </citation>
    <scope>NUCLEOTIDE SEQUENCE [LARGE SCALE GENOMIC DNA]</scope>
    <source>
        <strain evidence="4">KCTC 12861</strain>
    </source>
</reference>
<dbReference type="EMBL" id="BMXE01000002">
    <property type="protein sequence ID" value="GHB28509.1"/>
    <property type="molecule type" value="Genomic_DNA"/>
</dbReference>
<dbReference type="Proteomes" id="UP000637980">
    <property type="component" value="Unassembled WGS sequence"/>
</dbReference>
<dbReference type="Gene3D" id="3.30.1200.10">
    <property type="entry name" value="YggU-like"/>
    <property type="match status" value="1"/>
</dbReference>
<evidence type="ECO:0000313" key="3">
    <source>
        <dbReference type="EMBL" id="GHB28509.1"/>
    </source>
</evidence>
<organism evidence="3 4">
    <name type="scientific">Pseudovibrio japonicus</name>
    <dbReference type="NCBI Taxonomy" id="366534"/>
    <lineage>
        <taxon>Bacteria</taxon>
        <taxon>Pseudomonadati</taxon>
        <taxon>Pseudomonadota</taxon>
        <taxon>Alphaproteobacteria</taxon>
        <taxon>Hyphomicrobiales</taxon>
        <taxon>Stappiaceae</taxon>
        <taxon>Pseudovibrio</taxon>
    </lineage>
</organism>
<dbReference type="RefSeq" id="WP_189436248.1">
    <property type="nucleotide sequence ID" value="NZ_BMXE01000002.1"/>
</dbReference>
<name>A0ABQ3E7F8_9HYPH</name>
<evidence type="ECO:0000313" key="4">
    <source>
        <dbReference type="Proteomes" id="UP000637980"/>
    </source>
</evidence>
<comment type="similarity">
    <text evidence="1 2">Belongs to the UPF0235 family.</text>
</comment>
<dbReference type="SMART" id="SM01152">
    <property type="entry name" value="DUF167"/>
    <property type="match status" value="1"/>
</dbReference>
<protein>
    <recommendedName>
        <fullName evidence="2">UPF0235 protein GCM10007094_16310</fullName>
    </recommendedName>
</protein>
<evidence type="ECO:0000256" key="1">
    <source>
        <dbReference type="ARBA" id="ARBA00010364"/>
    </source>
</evidence>
<dbReference type="HAMAP" id="MF_00634">
    <property type="entry name" value="UPF0235"/>
    <property type="match status" value="1"/>
</dbReference>
<accession>A0ABQ3E7F8</accession>
<gene>
    <name evidence="3" type="ORF">GCM10007094_16310</name>
</gene>